<evidence type="ECO:0000313" key="4">
    <source>
        <dbReference type="Proteomes" id="UP000827092"/>
    </source>
</evidence>
<accession>A0AAV6VF07</accession>
<feature type="transmembrane region" description="Helical" evidence="1">
    <location>
        <begin position="231"/>
        <end position="257"/>
    </location>
</feature>
<protein>
    <submittedName>
        <fullName evidence="3">Uncharacterized protein</fullName>
    </submittedName>
</protein>
<proteinExistence type="predicted"/>
<dbReference type="AlphaFoldDB" id="A0AAV6VF07"/>
<organism evidence="3 4">
    <name type="scientific">Oedothorax gibbosus</name>
    <dbReference type="NCBI Taxonomy" id="931172"/>
    <lineage>
        <taxon>Eukaryota</taxon>
        <taxon>Metazoa</taxon>
        <taxon>Ecdysozoa</taxon>
        <taxon>Arthropoda</taxon>
        <taxon>Chelicerata</taxon>
        <taxon>Arachnida</taxon>
        <taxon>Araneae</taxon>
        <taxon>Araneomorphae</taxon>
        <taxon>Entelegynae</taxon>
        <taxon>Araneoidea</taxon>
        <taxon>Linyphiidae</taxon>
        <taxon>Erigoninae</taxon>
        <taxon>Oedothorax</taxon>
    </lineage>
</organism>
<keyword evidence="2" id="KW-0732">Signal</keyword>
<keyword evidence="1" id="KW-1133">Transmembrane helix</keyword>
<sequence>MNSRKLLKTLIGFFLWLSAAAALAIKEHKSQIRLLKPYGRIFGVHKRVDPVKKGEYPIKEKSSNTIKKNTANIELRFLKRLKYGRRKKILFKNNRYLKLVNSLSVSKNHENSINLKYQSQKKKFFENPGDHRMRNKKPVINFAASKRKPARKVAATFRKQKQKSNSSPTAVVDNWTLDKEEIKRVLKKVQKIKEILKKSKDSAEVSGDLRMPRLARETASENTTKTKKPKMWIWILLGLIITLLKVSFDVFSCVYYAKKKGIRYSKKAMSENEVPLGSFSIDLPDTGSDEILLDYSDMEEYKSTSLFMAYEE</sequence>
<dbReference type="Proteomes" id="UP000827092">
    <property type="component" value="Unassembled WGS sequence"/>
</dbReference>
<dbReference type="EMBL" id="JAFNEN010000089">
    <property type="protein sequence ID" value="KAG8195390.1"/>
    <property type="molecule type" value="Genomic_DNA"/>
</dbReference>
<evidence type="ECO:0000256" key="1">
    <source>
        <dbReference type="SAM" id="Phobius"/>
    </source>
</evidence>
<feature type="chain" id="PRO_5043619354" evidence="2">
    <location>
        <begin position="23"/>
        <end position="312"/>
    </location>
</feature>
<comment type="caution">
    <text evidence="3">The sequence shown here is derived from an EMBL/GenBank/DDBJ whole genome shotgun (WGS) entry which is preliminary data.</text>
</comment>
<name>A0AAV6VF07_9ARAC</name>
<keyword evidence="4" id="KW-1185">Reference proteome</keyword>
<reference evidence="3 4" key="1">
    <citation type="journal article" date="2022" name="Nat. Ecol. Evol.">
        <title>A masculinizing supergene underlies an exaggerated male reproductive morph in a spider.</title>
        <authorList>
            <person name="Hendrickx F."/>
            <person name="De Corte Z."/>
            <person name="Sonet G."/>
            <person name="Van Belleghem S.M."/>
            <person name="Kostlbacher S."/>
            <person name="Vangestel C."/>
        </authorList>
    </citation>
    <scope>NUCLEOTIDE SEQUENCE [LARGE SCALE GENOMIC DNA]</scope>
    <source>
        <strain evidence="3">W744_W776</strain>
    </source>
</reference>
<evidence type="ECO:0000313" key="3">
    <source>
        <dbReference type="EMBL" id="KAG8195390.1"/>
    </source>
</evidence>
<evidence type="ECO:0000256" key="2">
    <source>
        <dbReference type="SAM" id="SignalP"/>
    </source>
</evidence>
<keyword evidence="1" id="KW-0812">Transmembrane</keyword>
<feature type="signal peptide" evidence="2">
    <location>
        <begin position="1"/>
        <end position="22"/>
    </location>
</feature>
<gene>
    <name evidence="3" type="ORF">JTE90_001404</name>
</gene>
<keyword evidence="1" id="KW-0472">Membrane</keyword>